<evidence type="ECO:0000256" key="9">
    <source>
        <dbReference type="ARBA" id="ARBA00022737"/>
    </source>
</evidence>
<keyword evidence="7" id="KW-0808">Transferase</keyword>
<dbReference type="GO" id="GO:0008270">
    <property type="term" value="F:zinc ion binding"/>
    <property type="evidence" value="ECO:0007669"/>
    <property type="project" value="UniProtKB-KW"/>
</dbReference>
<evidence type="ECO:0000256" key="5">
    <source>
        <dbReference type="ARBA" id="ARBA00005884"/>
    </source>
</evidence>
<evidence type="ECO:0000256" key="1">
    <source>
        <dbReference type="ARBA" id="ARBA00001798"/>
    </source>
</evidence>
<accession>A0A835I8K7</accession>
<dbReference type="Pfam" id="PF22191">
    <property type="entry name" value="IBR_1"/>
    <property type="match status" value="1"/>
</dbReference>
<dbReference type="EMBL" id="JADFTS010000004">
    <property type="protein sequence ID" value="KAF9612152.1"/>
    <property type="molecule type" value="Genomic_DNA"/>
</dbReference>
<evidence type="ECO:0000256" key="3">
    <source>
        <dbReference type="ARBA" id="ARBA00003976"/>
    </source>
</evidence>
<comment type="caution">
    <text evidence="17">The sequence shown here is derived from an EMBL/GenBank/DDBJ whole genome shotgun (WGS) entry which is preliminary data.</text>
</comment>
<dbReference type="InterPro" id="IPR048962">
    <property type="entry name" value="ARIH1-like_UBL"/>
</dbReference>
<comment type="similarity">
    <text evidence="5">Belongs to the RBR family. Ariadne subfamily.</text>
</comment>
<dbReference type="InterPro" id="IPR001841">
    <property type="entry name" value="Znf_RING"/>
</dbReference>
<dbReference type="PANTHER" id="PTHR11685">
    <property type="entry name" value="RBR FAMILY RING FINGER AND IBR DOMAIN-CONTAINING"/>
    <property type="match status" value="1"/>
</dbReference>
<evidence type="ECO:0000256" key="12">
    <source>
        <dbReference type="ARBA" id="ARBA00022833"/>
    </source>
</evidence>
<dbReference type="Pfam" id="PF01485">
    <property type="entry name" value="IBR"/>
    <property type="match status" value="1"/>
</dbReference>
<evidence type="ECO:0000256" key="11">
    <source>
        <dbReference type="ARBA" id="ARBA00022786"/>
    </source>
</evidence>
<keyword evidence="8" id="KW-0479">Metal-binding</keyword>
<dbReference type="GO" id="GO:0061630">
    <property type="term" value="F:ubiquitin protein ligase activity"/>
    <property type="evidence" value="ECO:0007669"/>
    <property type="project" value="UniProtKB-EC"/>
</dbReference>
<keyword evidence="11" id="KW-0833">Ubl conjugation pathway</keyword>
<dbReference type="Gene3D" id="1.20.120.1750">
    <property type="match status" value="1"/>
</dbReference>
<evidence type="ECO:0000256" key="4">
    <source>
        <dbReference type="ARBA" id="ARBA00004906"/>
    </source>
</evidence>
<dbReference type="GO" id="GO:0016567">
    <property type="term" value="P:protein ubiquitination"/>
    <property type="evidence" value="ECO:0007669"/>
    <property type="project" value="InterPro"/>
</dbReference>
<keyword evidence="18" id="KW-1185">Reference proteome</keyword>
<dbReference type="PROSITE" id="PS51873">
    <property type="entry name" value="TRIAD"/>
    <property type="match status" value="1"/>
</dbReference>
<dbReference type="Gene3D" id="3.30.40.10">
    <property type="entry name" value="Zinc/RING finger domain, C3HC4 (zinc finger)"/>
    <property type="match status" value="1"/>
</dbReference>
<dbReference type="FunFam" id="1.20.120.1750:FF:000005">
    <property type="entry name" value="RBR-type E3 ubiquitin transferase"/>
    <property type="match status" value="1"/>
</dbReference>
<evidence type="ECO:0000256" key="13">
    <source>
        <dbReference type="PROSITE-ProRule" id="PRU00175"/>
    </source>
</evidence>
<dbReference type="InterPro" id="IPR031127">
    <property type="entry name" value="E3_UB_ligase_RBR"/>
</dbReference>
<feature type="compositionally biased region" description="Polar residues" evidence="14">
    <location>
        <begin position="531"/>
        <end position="545"/>
    </location>
</feature>
<comment type="catalytic activity">
    <reaction evidence="1">
        <text>[E2 ubiquitin-conjugating enzyme]-S-ubiquitinyl-L-cysteine + [acceptor protein]-L-lysine = [E2 ubiquitin-conjugating enzyme]-L-cysteine + [acceptor protein]-N(6)-ubiquitinyl-L-lysine.</text>
        <dbReference type="EC" id="2.3.2.31"/>
    </reaction>
</comment>
<evidence type="ECO:0000256" key="7">
    <source>
        <dbReference type="ARBA" id="ARBA00022679"/>
    </source>
</evidence>
<evidence type="ECO:0000313" key="17">
    <source>
        <dbReference type="EMBL" id="KAF9612152.1"/>
    </source>
</evidence>
<dbReference type="PROSITE" id="PS50089">
    <property type="entry name" value="ZF_RING_2"/>
    <property type="match status" value="1"/>
</dbReference>
<comment type="pathway">
    <text evidence="4">Protein modification; protein ubiquitination.</text>
</comment>
<dbReference type="InterPro" id="IPR002867">
    <property type="entry name" value="IBR_dom"/>
</dbReference>
<evidence type="ECO:0000256" key="2">
    <source>
        <dbReference type="ARBA" id="ARBA00001947"/>
    </source>
</evidence>
<comment type="function">
    <text evidence="3">Might act as an E3 ubiquitin-protein ligase, or as part of E3 complex, which accepts ubiquitin from specific E2 ubiquitin-conjugating enzymes and then transfers it to substrates.</text>
</comment>
<protein>
    <recommendedName>
        <fullName evidence="6">RBR-type E3 ubiquitin transferase</fullName>
        <ecNumber evidence="6">2.3.2.31</ecNumber>
    </recommendedName>
</protein>
<evidence type="ECO:0000259" key="16">
    <source>
        <dbReference type="PROSITE" id="PS51873"/>
    </source>
</evidence>
<dbReference type="SUPFAM" id="SSF57850">
    <property type="entry name" value="RING/U-box"/>
    <property type="match status" value="3"/>
</dbReference>
<evidence type="ECO:0000256" key="14">
    <source>
        <dbReference type="SAM" id="MobiDB-lite"/>
    </source>
</evidence>
<keyword evidence="9" id="KW-0677">Repeat</keyword>
<comment type="cofactor">
    <cofactor evidence="2">
        <name>Zn(2+)</name>
        <dbReference type="ChEBI" id="CHEBI:29105"/>
    </cofactor>
</comment>
<dbReference type="Pfam" id="PF19422">
    <property type="entry name" value="Ariadne"/>
    <property type="match status" value="1"/>
</dbReference>
<evidence type="ECO:0000313" key="18">
    <source>
        <dbReference type="Proteomes" id="UP000631114"/>
    </source>
</evidence>
<proteinExistence type="inferred from homology"/>
<dbReference type="Pfam" id="PF21235">
    <property type="entry name" value="UBA_ARI1"/>
    <property type="match status" value="1"/>
</dbReference>
<dbReference type="CDD" id="cd22583">
    <property type="entry name" value="Rcat_RBR_ARI7-like"/>
    <property type="match status" value="1"/>
</dbReference>
<dbReference type="InterPro" id="IPR044066">
    <property type="entry name" value="TRIAD_supradom"/>
</dbReference>
<dbReference type="OrthoDB" id="10009520at2759"/>
<dbReference type="FunFam" id="3.30.40.10:FF:000019">
    <property type="entry name" value="RBR-type E3 ubiquitin transferase"/>
    <property type="match status" value="1"/>
</dbReference>
<evidence type="ECO:0000259" key="15">
    <source>
        <dbReference type="PROSITE" id="PS50089"/>
    </source>
</evidence>
<feature type="domain" description="RING-type" evidence="16">
    <location>
        <begin position="128"/>
        <end position="341"/>
    </location>
</feature>
<feature type="domain" description="RING-type" evidence="15">
    <location>
        <begin position="132"/>
        <end position="181"/>
    </location>
</feature>
<keyword evidence="12" id="KW-0862">Zinc</keyword>
<sequence>MDSEELSDDYMDSVEDFNNEEENVTEYDYGDDDVVEGGYPSDDDEFSHEDCGQNHTVLTEEEIKACQDEAITEVESVLSLPRDSAIVLLCEYNWRVSNVTDDWFADEDKVRKKVGLLVKPVVYYLPDKKINCRICFDDFCPRDMVSVACGHLFCKLCWKGYITTSINDGPGCLTLRCPEIKCPAIVGQDIVDKLVSGQEKKKYSRYLLRSYVEINTNVKWCPAPDCDNAVEFVAGSGSYDVSCNCKCNFCWNCLEETHRPVGCDTVATWILKNSAESENVTWILANSKPCPKCKRPIQKNAGCMHMTCTPPCKNEFCWLCLGSWETHGEATGGFYACNRYEKAKQEGEYDEEEKRREMAKSIIEKYTHYYERWEANHKSRTKAVADLHQAETVHINNIRDGHHESEVQVKFITEAWAQIIECRRVLKWTYAYGYYLPEDEPAKRQFFEYLQGDAEFWLERLHECAEKGLKRFLDAKEPEDYQEFRTKLINLTSVTKKYFANLVRALENDLADVDLGENCELQGGRSEEPASKSSVAGISQEVQAS</sequence>
<gene>
    <name evidence="17" type="ORF">IFM89_038340</name>
</gene>
<feature type="region of interest" description="Disordered" evidence="14">
    <location>
        <begin position="18"/>
        <end position="46"/>
    </location>
</feature>
<name>A0A835I8K7_9MAGN</name>
<dbReference type="InterPro" id="IPR013083">
    <property type="entry name" value="Znf_RING/FYVE/PHD"/>
</dbReference>
<dbReference type="CDD" id="cd20346">
    <property type="entry name" value="BRcat_RBR_ANKIB1"/>
    <property type="match status" value="1"/>
</dbReference>
<evidence type="ECO:0000256" key="8">
    <source>
        <dbReference type="ARBA" id="ARBA00022723"/>
    </source>
</evidence>
<dbReference type="Proteomes" id="UP000631114">
    <property type="component" value="Unassembled WGS sequence"/>
</dbReference>
<dbReference type="SMART" id="SM00647">
    <property type="entry name" value="IBR"/>
    <property type="match status" value="2"/>
</dbReference>
<dbReference type="EC" id="2.3.2.31" evidence="6"/>
<feature type="region of interest" description="Disordered" evidence="14">
    <location>
        <begin position="522"/>
        <end position="545"/>
    </location>
</feature>
<dbReference type="InterPro" id="IPR045840">
    <property type="entry name" value="Ariadne"/>
</dbReference>
<organism evidence="17 18">
    <name type="scientific">Coptis chinensis</name>
    <dbReference type="NCBI Taxonomy" id="261450"/>
    <lineage>
        <taxon>Eukaryota</taxon>
        <taxon>Viridiplantae</taxon>
        <taxon>Streptophyta</taxon>
        <taxon>Embryophyta</taxon>
        <taxon>Tracheophyta</taxon>
        <taxon>Spermatophyta</taxon>
        <taxon>Magnoliopsida</taxon>
        <taxon>Ranunculales</taxon>
        <taxon>Ranunculaceae</taxon>
        <taxon>Coptidoideae</taxon>
        <taxon>Coptis</taxon>
    </lineage>
</organism>
<reference evidence="17 18" key="1">
    <citation type="submission" date="2020-10" db="EMBL/GenBank/DDBJ databases">
        <title>The Coptis chinensis genome and diversification of protoberbering-type alkaloids.</title>
        <authorList>
            <person name="Wang B."/>
            <person name="Shu S."/>
            <person name="Song C."/>
            <person name="Liu Y."/>
        </authorList>
    </citation>
    <scope>NUCLEOTIDE SEQUENCE [LARGE SCALE GENOMIC DNA]</scope>
    <source>
        <strain evidence="17">HL-2020</strain>
        <tissue evidence="17">Leaf</tissue>
    </source>
</reference>
<evidence type="ECO:0000256" key="6">
    <source>
        <dbReference type="ARBA" id="ARBA00012251"/>
    </source>
</evidence>
<evidence type="ECO:0000256" key="10">
    <source>
        <dbReference type="ARBA" id="ARBA00022771"/>
    </source>
</evidence>
<keyword evidence="10 13" id="KW-0863">Zinc-finger</keyword>
<dbReference type="AlphaFoldDB" id="A0A835I8K7"/>